<name>A0A0L0F239_9EUKA</name>
<dbReference type="Pfam" id="PF00855">
    <property type="entry name" value="PWWP"/>
    <property type="match status" value="1"/>
</dbReference>
<dbReference type="Gene3D" id="2.30.30.140">
    <property type="match status" value="1"/>
</dbReference>
<dbReference type="PROSITE" id="PS50812">
    <property type="entry name" value="PWWP"/>
    <property type="match status" value="1"/>
</dbReference>
<accession>A0A0L0F239</accession>
<protein>
    <recommendedName>
        <fullName evidence="1">PWWP domain-containing protein</fullName>
    </recommendedName>
</protein>
<evidence type="ECO:0000259" key="1">
    <source>
        <dbReference type="PROSITE" id="PS50812"/>
    </source>
</evidence>
<feature type="non-terminal residue" evidence="2">
    <location>
        <position position="55"/>
    </location>
</feature>
<evidence type="ECO:0000313" key="3">
    <source>
        <dbReference type="Proteomes" id="UP000054560"/>
    </source>
</evidence>
<dbReference type="Proteomes" id="UP000054560">
    <property type="component" value="Unassembled WGS sequence"/>
</dbReference>
<dbReference type="InterPro" id="IPR000313">
    <property type="entry name" value="PWWP_dom"/>
</dbReference>
<feature type="domain" description="PWWP" evidence="1">
    <location>
        <begin position="6"/>
        <end position="55"/>
    </location>
</feature>
<gene>
    <name evidence="2" type="ORF">SARC_16676</name>
</gene>
<evidence type="ECO:0000313" key="2">
    <source>
        <dbReference type="EMBL" id="KNC70790.1"/>
    </source>
</evidence>
<keyword evidence="3" id="KW-1185">Reference proteome</keyword>
<dbReference type="GeneID" id="25917180"/>
<reference evidence="2 3" key="1">
    <citation type="submission" date="2011-02" db="EMBL/GenBank/DDBJ databases">
        <title>The Genome Sequence of Sphaeroforma arctica JP610.</title>
        <authorList>
            <consortium name="The Broad Institute Genome Sequencing Platform"/>
            <person name="Russ C."/>
            <person name="Cuomo C."/>
            <person name="Young S.K."/>
            <person name="Zeng Q."/>
            <person name="Gargeya S."/>
            <person name="Alvarado L."/>
            <person name="Berlin A."/>
            <person name="Chapman S.B."/>
            <person name="Chen Z."/>
            <person name="Freedman E."/>
            <person name="Gellesch M."/>
            <person name="Goldberg J."/>
            <person name="Griggs A."/>
            <person name="Gujja S."/>
            <person name="Heilman E."/>
            <person name="Heiman D."/>
            <person name="Howarth C."/>
            <person name="Mehta T."/>
            <person name="Neiman D."/>
            <person name="Pearson M."/>
            <person name="Roberts A."/>
            <person name="Saif S."/>
            <person name="Shea T."/>
            <person name="Shenoy N."/>
            <person name="Sisk P."/>
            <person name="Stolte C."/>
            <person name="Sykes S."/>
            <person name="White J."/>
            <person name="Yandava C."/>
            <person name="Burger G."/>
            <person name="Gray M.W."/>
            <person name="Holland P.W.H."/>
            <person name="King N."/>
            <person name="Lang F.B.F."/>
            <person name="Roger A.J."/>
            <person name="Ruiz-Trillo I."/>
            <person name="Haas B."/>
            <person name="Nusbaum C."/>
            <person name="Birren B."/>
        </authorList>
    </citation>
    <scope>NUCLEOTIDE SEQUENCE [LARGE SCALE GENOMIC DNA]</scope>
    <source>
        <strain evidence="2 3">JP610</strain>
    </source>
</reference>
<dbReference type="AlphaFoldDB" id="A0A0L0F239"/>
<dbReference type="CDD" id="cd05162">
    <property type="entry name" value="PWWP"/>
    <property type="match status" value="1"/>
</dbReference>
<organism evidence="2 3">
    <name type="scientific">Sphaeroforma arctica JP610</name>
    <dbReference type="NCBI Taxonomy" id="667725"/>
    <lineage>
        <taxon>Eukaryota</taxon>
        <taxon>Ichthyosporea</taxon>
        <taxon>Ichthyophonida</taxon>
        <taxon>Sphaeroforma</taxon>
    </lineage>
</organism>
<dbReference type="RefSeq" id="XP_014144692.1">
    <property type="nucleotide sequence ID" value="XM_014289217.1"/>
</dbReference>
<sequence>MVSLEPGTLIWAKIPCTPWWPGRIADVSDVACIPVPGRKLKDTQVFVAFFGETTV</sequence>
<dbReference type="EMBL" id="KQ250234">
    <property type="protein sequence ID" value="KNC70790.1"/>
    <property type="molecule type" value="Genomic_DNA"/>
</dbReference>
<proteinExistence type="predicted"/>
<dbReference type="OrthoDB" id="5964980at2759"/>
<dbReference type="SUPFAM" id="SSF63748">
    <property type="entry name" value="Tudor/PWWP/MBT"/>
    <property type="match status" value="1"/>
</dbReference>